<reference evidence="1" key="1">
    <citation type="journal article" date="2015" name="Nature">
        <title>Complex archaea that bridge the gap between prokaryotes and eukaryotes.</title>
        <authorList>
            <person name="Spang A."/>
            <person name="Saw J.H."/>
            <person name="Jorgensen S.L."/>
            <person name="Zaremba-Niedzwiedzka K."/>
            <person name="Martijn J."/>
            <person name="Lind A.E."/>
            <person name="van Eijk R."/>
            <person name="Schleper C."/>
            <person name="Guy L."/>
            <person name="Ettema T.J."/>
        </authorList>
    </citation>
    <scope>NUCLEOTIDE SEQUENCE</scope>
</reference>
<dbReference type="AlphaFoldDB" id="A0A0F9K6D6"/>
<dbReference type="EMBL" id="LAZR01008624">
    <property type="protein sequence ID" value="KKM77563.1"/>
    <property type="molecule type" value="Genomic_DNA"/>
</dbReference>
<comment type="caution">
    <text evidence="1">The sequence shown here is derived from an EMBL/GenBank/DDBJ whole genome shotgun (WGS) entry which is preliminary data.</text>
</comment>
<name>A0A0F9K6D6_9ZZZZ</name>
<accession>A0A0F9K6D6</accession>
<evidence type="ECO:0000313" key="1">
    <source>
        <dbReference type="EMBL" id="KKM77563.1"/>
    </source>
</evidence>
<protein>
    <submittedName>
        <fullName evidence="1">Uncharacterized protein</fullName>
    </submittedName>
</protein>
<sequence>MTNQLRQRFSRLRARGITEDVFTDVRHRAWLLFEDSLIPPNYFVLGSGVPHRLFTPLWELALEEVSR</sequence>
<proteinExistence type="predicted"/>
<organism evidence="1">
    <name type="scientific">marine sediment metagenome</name>
    <dbReference type="NCBI Taxonomy" id="412755"/>
    <lineage>
        <taxon>unclassified sequences</taxon>
        <taxon>metagenomes</taxon>
        <taxon>ecological metagenomes</taxon>
    </lineage>
</organism>
<gene>
    <name evidence="1" type="ORF">LCGC14_1368820</name>
</gene>